<evidence type="ECO:0000313" key="10">
    <source>
        <dbReference type="EMBL" id="KRY28371.1"/>
    </source>
</evidence>
<dbReference type="EMBL" id="JYDH01000207">
    <property type="protein sequence ID" value="KRY28371.1"/>
    <property type="molecule type" value="Genomic_DNA"/>
</dbReference>
<reference evidence="10 11" key="1">
    <citation type="submission" date="2015-01" db="EMBL/GenBank/DDBJ databases">
        <title>Evolution of Trichinella species and genotypes.</title>
        <authorList>
            <person name="Korhonen P.K."/>
            <person name="Edoardo P."/>
            <person name="Giuseppe L.R."/>
            <person name="Gasser R.B."/>
        </authorList>
    </citation>
    <scope>NUCLEOTIDE SEQUENCE [LARGE SCALE GENOMIC DNA]</scope>
    <source>
        <strain evidence="10">ISS3</strain>
    </source>
</reference>
<evidence type="ECO:0000256" key="3">
    <source>
        <dbReference type="ARBA" id="ARBA00022617"/>
    </source>
</evidence>
<feature type="binding site" description="axial binding residue" evidence="8">
    <location>
        <position position="601"/>
    </location>
    <ligand>
        <name>heme</name>
        <dbReference type="ChEBI" id="CHEBI:30413"/>
    </ligand>
    <ligandPart>
        <name>Fe</name>
        <dbReference type="ChEBI" id="CHEBI:18248"/>
    </ligandPart>
</feature>
<dbReference type="PRINTS" id="PR00463">
    <property type="entry name" value="EP450I"/>
</dbReference>
<organism evidence="10 11">
    <name type="scientific">Trichinella spiralis</name>
    <name type="common">Trichina worm</name>
    <dbReference type="NCBI Taxonomy" id="6334"/>
    <lineage>
        <taxon>Eukaryota</taxon>
        <taxon>Metazoa</taxon>
        <taxon>Ecdysozoa</taxon>
        <taxon>Nematoda</taxon>
        <taxon>Enoplea</taxon>
        <taxon>Dorylaimia</taxon>
        <taxon>Trichinellida</taxon>
        <taxon>Trichinellidae</taxon>
        <taxon>Trichinella</taxon>
    </lineage>
</organism>
<keyword evidence="7 9" id="KW-0503">Monooxygenase</keyword>
<protein>
    <submittedName>
        <fullName evidence="10">Cytochrome P450 3A14</fullName>
    </submittedName>
</protein>
<dbReference type="InterPro" id="IPR002401">
    <property type="entry name" value="Cyt_P450_E_grp-I"/>
</dbReference>
<evidence type="ECO:0000313" key="11">
    <source>
        <dbReference type="Proteomes" id="UP000054776"/>
    </source>
</evidence>
<evidence type="ECO:0000256" key="8">
    <source>
        <dbReference type="PIRSR" id="PIRSR602401-1"/>
    </source>
</evidence>
<dbReference type="eggNOG" id="KOG0158">
    <property type="taxonomic scope" value="Eukaryota"/>
</dbReference>
<dbReference type="PANTHER" id="PTHR24292:SF102">
    <property type="entry name" value="CYTOCHROME P450 FAMILY-RELATED"/>
    <property type="match status" value="1"/>
</dbReference>
<keyword evidence="4 8" id="KW-0479">Metal-binding</keyword>
<keyword evidence="6 8" id="KW-0408">Iron</keyword>
<dbReference type="PANTHER" id="PTHR24292">
    <property type="entry name" value="CYTOCHROME P450"/>
    <property type="match status" value="1"/>
</dbReference>
<accession>A0A0V1AVY4</accession>
<evidence type="ECO:0000256" key="2">
    <source>
        <dbReference type="ARBA" id="ARBA00010617"/>
    </source>
</evidence>
<evidence type="ECO:0000256" key="1">
    <source>
        <dbReference type="ARBA" id="ARBA00001971"/>
    </source>
</evidence>
<dbReference type="GO" id="GO:0020037">
    <property type="term" value="F:heme binding"/>
    <property type="evidence" value="ECO:0007669"/>
    <property type="project" value="InterPro"/>
</dbReference>
<proteinExistence type="inferred from homology"/>
<name>A0A0V1AVY4_TRISP</name>
<dbReference type="GO" id="GO:0016705">
    <property type="term" value="F:oxidoreductase activity, acting on paired donors, with incorporation or reduction of molecular oxygen"/>
    <property type="evidence" value="ECO:0007669"/>
    <property type="project" value="InterPro"/>
</dbReference>
<dbReference type="SUPFAM" id="SSF48264">
    <property type="entry name" value="Cytochrome P450"/>
    <property type="match status" value="1"/>
</dbReference>
<comment type="cofactor">
    <cofactor evidence="1 8">
        <name>heme</name>
        <dbReference type="ChEBI" id="CHEBI:30413"/>
    </cofactor>
</comment>
<dbReference type="Gene3D" id="1.10.630.10">
    <property type="entry name" value="Cytochrome P450"/>
    <property type="match status" value="1"/>
</dbReference>
<dbReference type="GO" id="GO:0005506">
    <property type="term" value="F:iron ion binding"/>
    <property type="evidence" value="ECO:0007669"/>
    <property type="project" value="InterPro"/>
</dbReference>
<dbReference type="InterPro" id="IPR001128">
    <property type="entry name" value="Cyt_P450"/>
</dbReference>
<sequence>MKKNQTQKENSNGLVKQRCDVLLPETVRCTEYHYTIFYGQSVQMIQHDVVRFGQNVRITRYWRVFVENYLQQMWWQYRRLTVFAKYCYFGNFLCIRRVPVKTFFTAAGGIIRNRFGLISVQRVENFVIRPINDQNNQADCPSLVNCCHISNCHRLWKFSIAPGIGHRRNNCQLLYAHCHQIRVDHDAVNLEYCPLIINVLQTLKKAIIYNADANSQKVSSQTLFQRILRISAFRLRSKLGLRGPKPNLLFGNVLEFIDPNVKWEEDQSVLFKKLKRQYGDVYGIYLGPQLNVVVTDLDVARDILIKNFSCFTDRSNIAILEKKPMSECLFNLRQQEWKDIRSTVVHTFSNRIMREVMHVLTVDVIAQCAFALDLDLNESQNRQFLDNCRQLFDGYDFNESWLILIFPEMIWFLKPFVSFTKFSKAEQRIVNDLREVLLRKKHLKGTPLTDDAIVANAMVFLLAGYETSSTAMGFAAWLLAKHPEVQEKLRQEVNVKFNDIQIGQEYDVIHDMPYMNAVMQETLRLYPPLVLLVVRTCIKECTINEIPFVPGVQVLFPTYSIHHDETIWPEPDRFLPERFIGSDCAHHPMAWLPFGAGPRNCIGKRFAEMQFKITMAHLLKRYRLHLSEAESEDPIKLKCNGATIRPRNGVVIKLSRY</sequence>
<dbReference type="PRINTS" id="PR00385">
    <property type="entry name" value="P450"/>
</dbReference>
<dbReference type="PROSITE" id="PS00086">
    <property type="entry name" value="CYTOCHROME_P450"/>
    <property type="match status" value="1"/>
</dbReference>
<comment type="similarity">
    <text evidence="2 9">Belongs to the cytochrome P450 family.</text>
</comment>
<dbReference type="Proteomes" id="UP000054776">
    <property type="component" value="Unassembled WGS sequence"/>
</dbReference>
<evidence type="ECO:0000256" key="5">
    <source>
        <dbReference type="ARBA" id="ARBA00023002"/>
    </source>
</evidence>
<keyword evidence="3 8" id="KW-0349">Heme</keyword>
<gene>
    <name evidence="10" type="primary">CYP3A14</name>
    <name evidence="10" type="ORF">T01_10575</name>
</gene>
<keyword evidence="5 9" id="KW-0560">Oxidoreductase</keyword>
<keyword evidence="11" id="KW-1185">Reference proteome</keyword>
<dbReference type="GO" id="GO:0004497">
    <property type="term" value="F:monooxygenase activity"/>
    <property type="evidence" value="ECO:0007669"/>
    <property type="project" value="UniProtKB-KW"/>
</dbReference>
<comment type="caution">
    <text evidence="10">The sequence shown here is derived from an EMBL/GenBank/DDBJ whole genome shotgun (WGS) entry which is preliminary data.</text>
</comment>
<dbReference type="InterPro" id="IPR050476">
    <property type="entry name" value="Insect_CytP450_Detox"/>
</dbReference>
<evidence type="ECO:0000256" key="9">
    <source>
        <dbReference type="RuleBase" id="RU000461"/>
    </source>
</evidence>
<evidence type="ECO:0000256" key="4">
    <source>
        <dbReference type="ARBA" id="ARBA00022723"/>
    </source>
</evidence>
<evidence type="ECO:0000256" key="7">
    <source>
        <dbReference type="ARBA" id="ARBA00023033"/>
    </source>
</evidence>
<dbReference type="AlphaFoldDB" id="A0A0V1AVY4"/>
<dbReference type="InterPro" id="IPR036396">
    <property type="entry name" value="Cyt_P450_sf"/>
</dbReference>
<evidence type="ECO:0000256" key="6">
    <source>
        <dbReference type="ARBA" id="ARBA00023004"/>
    </source>
</evidence>
<dbReference type="InterPro" id="IPR017972">
    <property type="entry name" value="Cyt_P450_CS"/>
</dbReference>
<dbReference type="OrthoDB" id="2789670at2759"/>
<dbReference type="Pfam" id="PF00067">
    <property type="entry name" value="p450"/>
    <property type="match status" value="2"/>
</dbReference>